<dbReference type="KEGG" id="crx:CRECT_1642"/>
<dbReference type="Pfam" id="PF08863">
    <property type="entry name" value="YolD"/>
    <property type="match status" value="1"/>
</dbReference>
<reference evidence="2 3" key="1">
    <citation type="submission" date="2016-07" db="EMBL/GenBank/DDBJ databases">
        <title>Comparative genomics of the Campylobacter concisus group.</title>
        <authorList>
            <person name="Miller W.G."/>
            <person name="Yee E."/>
            <person name="Chapman M.H."/>
            <person name="Huynh S."/>
            <person name="Bono J.L."/>
            <person name="On S.L.W."/>
            <person name="StLeger J."/>
            <person name="Foster G."/>
            <person name="Parker C.T."/>
        </authorList>
    </citation>
    <scope>NUCLEOTIDE SEQUENCE [LARGE SCALE GENOMIC DNA]</scope>
    <source>
        <strain evidence="2 3">ATCC 33238</strain>
    </source>
</reference>
<dbReference type="EMBL" id="CP012543">
    <property type="protein sequence ID" value="QCD47277.1"/>
    <property type="molecule type" value="Genomic_DNA"/>
</dbReference>
<organism evidence="2 3">
    <name type="scientific">Campylobacter rectus</name>
    <name type="common">Wolinella recta</name>
    <dbReference type="NCBI Taxonomy" id="203"/>
    <lineage>
        <taxon>Bacteria</taxon>
        <taxon>Pseudomonadati</taxon>
        <taxon>Campylobacterota</taxon>
        <taxon>Epsilonproteobacteria</taxon>
        <taxon>Campylobacterales</taxon>
        <taxon>Campylobacteraceae</taxon>
        <taxon>Campylobacter</taxon>
    </lineage>
</organism>
<dbReference type="EMBL" id="CP012543">
    <property type="protein sequence ID" value="QCD47341.1"/>
    <property type="molecule type" value="Genomic_DNA"/>
</dbReference>
<evidence type="ECO:0000313" key="2">
    <source>
        <dbReference type="EMBL" id="QCD47341.1"/>
    </source>
</evidence>
<evidence type="ECO:0000313" key="1">
    <source>
        <dbReference type="EMBL" id="QCD47277.1"/>
    </source>
</evidence>
<proteinExistence type="predicted"/>
<gene>
    <name evidence="1" type="ORF">CRECT_1642</name>
    <name evidence="2" type="ORF">CRECT_1708</name>
</gene>
<dbReference type="InterPro" id="IPR014962">
    <property type="entry name" value="YolD"/>
</dbReference>
<dbReference type="KEGG" id="crx:CRECT_1708"/>
<sequence length="102" mass="11642">MNRDRAKIFSSFNPLSTLEKALKAQEREKSEKLDLDESKIEEILNKISKLKPADKVRITYHDGQGYVSIEGLVSNVNLMDKSLTVVKTRVKFDDIYAVEVVL</sequence>
<evidence type="ECO:0000313" key="3">
    <source>
        <dbReference type="Proteomes" id="UP000502377"/>
    </source>
</evidence>
<dbReference type="AlphaFoldDB" id="A0A6G5QNY1"/>
<name>A0A6G5QNY1_CAMRE</name>
<protein>
    <submittedName>
        <fullName evidence="2">Putative UmuD subunit of DNA polymerase V</fullName>
    </submittedName>
</protein>
<dbReference type="RefSeq" id="WP_039888850.1">
    <property type="nucleotide sequence ID" value="NZ_CP012543.1"/>
</dbReference>
<accession>A0A6G5QNY1</accession>
<dbReference type="Proteomes" id="UP000502377">
    <property type="component" value="Chromosome"/>
</dbReference>